<evidence type="ECO:0000313" key="2">
    <source>
        <dbReference type="Proteomes" id="UP000688137"/>
    </source>
</evidence>
<dbReference type="AlphaFoldDB" id="A0A8S1NY65"/>
<dbReference type="EMBL" id="CAJJDM010000099">
    <property type="protein sequence ID" value="CAD8094673.1"/>
    <property type="molecule type" value="Genomic_DNA"/>
</dbReference>
<organism evidence="1 2">
    <name type="scientific">Paramecium primaurelia</name>
    <dbReference type="NCBI Taxonomy" id="5886"/>
    <lineage>
        <taxon>Eukaryota</taxon>
        <taxon>Sar</taxon>
        <taxon>Alveolata</taxon>
        <taxon>Ciliophora</taxon>
        <taxon>Intramacronucleata</taxon>
        <taxon>Oligohymenophorea</taxon>
        <taxon>Peniculida</taxon>
        <taxon>Parameciidae</taxon>
        <taxon>Paramecium</taxon>
    </lineage>
</organism>
<proteinExistence type="predicted"/>
<gene>
    <name evidence="1" type="ORF">PPRIM_AZ9-3.1.T0960154</name>
</gene>
<reference evidence="1" key="1">
    <citation type="submission" date="2021-01" db="EMBL/GenBank/DDBJ databases">
        <authorList>
            <consortium name="Genoscope - CEA"/>
            <person name="William W."/>
        </authorList>
    </citation>
    <scope>NUCLEOTIDE SEQUENCE</scope>
</reference>
<accession>A0A8S1NY65</accession>
<evidence type="ECO:0000313" key="1">
    <source>
        <dbReference type="EMBL" id="CAD8094673.1"/>
    </source>
</evidence>
<dbReference type="Proteomes" id="UP000688137">
    <property type="component" value="Unassembled WGS sequence"/>
</dbReference>
<sequence>MSNKIQNQYDNFEAFEHYSKSQQFLIAFRMEEALFEIDNALNLDPKFAEAYTLRSEIYEKMNVYDKALEDVNFSISLKNNEAESYYQRGKNSILQLQQFIGENNYLTKHCKIV</sequence>
<evidence type="ECO:0008006" key="3">
    <source>
        <dbReference type="Google" id="ProtNLM"/>
    </source>
</evidence>
<protein>
    <recommendedName>
        <fullName evidence="3">Tetratricopeptide repeat protein</fullName>
    </recommendedName>
</protein>
<comment type="caution">
    <text evidence="1">The sequence shown here is derived from an EMBL/GenBank/DDBJ whole genome shotgun (WGS) entry which is preliminary data.</text>
</comment>
<keyword evidence="2" id="KW-1185">Reference proteome</keyword>
<name>A0A8S1NY65_PARPR</name>